<dbReference type="InterPro" id="IPR032675">
    <property type="entry name" value="LRR_dom_sf"/>
</dbReference>
<name>A0A9P6N1K6_9FUNG</name>
<dbReference type="AlphaFoldDB" id="A0A9P6N1K6"/>
<sequence>MESLVSEQVNSPPHSQMPQGLVRRCAQNPLDLPEIITRIGQFLPLWSGEGFQREFEPLPLLRCALVSQAFRQALLPTLWYLYDGFRMRNVPHHILIKYSHLFRIISNTGPFKGPFRCKNLIELSTVYGQEWSRDLLVTNPGLKRLVWGGPYYRRIETLEQQQEWQLELTALMGLENLDVLKTSGFSLGEGIFVKVLRNNARLSNLALSTVEGVTSIEGLELPYLTELHIAFGGDESPALVDLVRCCPRLQKLSLTSSRARSSGMTTPHATNNQLSSSSLNITNNEFQIERLAQNIAQCCPELSSIKFTSNHTIGAASWPQIQSFLLDNEFAALVNACHRLESFSAEMITLDYALTEALVSQQRSLTSLSLTVHDSSLGLTVSDRARELHCLRRLKSSLEQLKELTLSWDKGLIALDIATAPADSATTTTSLLDEGIQEELEAFITEPWGCLDLMSLTVSGLVIGVSPSVSPSLSSSVAVVATIPIQVESVQDSLPTNGGSYDYSTFKASWRPQNQQHHSSNNHNHNDNNNSSSSSIVNLNCASQDDNEMTFSPLLPNIVSLRKLRHLCLDQKTFERIPMDA</sequence>
<dbReference type="SUPFAM" id="SSF52047">
    <property type="entry name" value="RNI-like"/>
    <property type="match status" value="1"/>
</dbReference>
<organism evidence="2 3">
    <name type="scientific">Entomortierella chlamydospora</name>
    <dbReference type="NCBI Taxonomy" id="101097"/>
    <lineage>
        <taxon>Eukaryota</taxon>
        <taxon>Fungi</taxon>
        <taxon>Fungi incertae sedis</taxon>
        <taxon>Mucoromycota</taxon>
        <taxon>Mortierellomycotina</taxon>
        <taxon>Mortierellomycetes</taxon>
        <taxon>Mortierellales</taxon>
        <taxon>Mortierellaceae</taxon>
        <taxon>Entomortierella</taxon>
    </lineage>
</organism>
<dbReference type="EMBL" id="JAAAID010000218">
    <property type="protein sequence ID" value="KAG0020416.1"/>
    <property type="molecule type" value="Genomic_DNA"/>
</dbReference>
<dbReference type="OrthoDB" id="2401771at2759"/>
<dbReference type="Proteomes" id="UP000703661">
    <property type="component" value="Unassembled WGS sequence"/>
</dbReference>
<dbReference type="Gene3D" id="3.80.10.10">
    <property type="entry name" value="Ribonuclease Inhibitor"/>
    <property type="match status" value="1"/>
</dbReference>
<feature type="region of interest" description="Disordered" evidence="1">
    <location>
        <begin position="511"/>
        <end position="537"/>
    </location>
</feature>
<gene>
    <name evidence="2" type="ORF">BGZ80_004227</name>
</gene>
<evidence type="ECO:0000313" key="2">
    <source>
        <dbReference type="EMBL" id="KAG0020416.1"/>
    </source>
</evidence>
<protein>
    <submittedName>
        <fullName evidence="2">Uncharacterized protein</fullName>
    </submittedName>
</protein>
<accession>A0A9P6N1K6</accession>
<evidence type="ECO:0000256" key="1">
    <source>
        <dbReference type="SAM" id="MobiDB-lite"/>
    </source>
</evidence>
<comment type="caution">
    <text evidence="2">The sequence shown here is derived from an EMBL/GenBank/DDBJ whole genome shotgun (WGS) entry which is preliminary data.</text>
</comment>
<feature type="compositionally biased region" description="Low complexity" evidence="1">
    <location>
        <begin position="513"/>
        <end position="535"/>
    </location>
</feature>
<evidence type="ECO:0000313" key="3">
    <source>
        <dbReference type="Proteomes" id="UP000703661"/>
    </source>
</evidence>
<reference evidence="2" key="1">
    <citation type="journal article" date="2020" name="Fungal Divers.">
        <title>Resolving the Mortierellaceae phylogeny through synthesis of multi-gene phylogenetics and phylogenomics.</title>
        <authorList>
            <person name="Vandepol N."/>
            <person name="Liber J."/>
            <person name="Desiro A."/>
            <person name="Na H."/>
            <person name="Kennedy M."/>
            <person name="Barry K."/>
            <person name="Grigoriev I.V."/>
            <person name="Miller A.N."/>
            <person name="O'Donnell K."/>
            <person name="Stajich J.E."/>
            <person name="Bonito G."/>
        </authorList>
    </citation>
    <scope>NUCLEOTIDE SEQUENCE</scope>
    <source>
        <strain evidence="2">NRRL 2769</strain>
    </source>
</reference>
<keyword evidence="3" id="KW-1185">Reference proteome</keyword>
<proteinExistence type="predicted"/>